<proteinExistence type="predicted"/>
<reference evidence="3" key="5">
    <citation type="journal article" date="2021" name="G3 (Bethesda)">
        <title>Aegilops tauschii genome assembly Aet v5.0 features greater sequence contiguity and improved annotation.</title>
        <authorList>
            <person name="Wang L."/>
            <person name="Zhu T."/>
            <person name="Rodriguez J.C."/>
            <person name="Deal K.R."/>
            <person name="Dubcovsky J."/>
            <person name="McGuire P.E."/>
            <person name="Lux T."/>
            <person name="Spannagl M."/>
            <person name="Mayer K.F.X."/>
            <person name="Baldrich P."/>
            <person name="Meyers B.C."/>
            <person name="Huo N."/>
            <person name="Gu Y.Q."/>
            <person name="Zhou H."/>
            <person name="Devos K.M."/>
            <person name="Bennetzen J.L."/>
            <person name="Unver T."/>
            <person name="Budak H."/>
            <person name="Gulick P.J."/>
            <person name="Galiba G."/>
            <person name="Kalapos B."/>
            <person name="Nelson D.R."/>
            <person name="Li P."/>
            <person name="You F.M."/>
            <person name="Luo M.C."/>
            <person name="Dvorak J."/>
        </authorList>
    </citation>
    <scope>NUCLEOTIDE SEQUENCE [LARGE SCALE GENOMIC DNA]</scope>
    <source>
        <strain evidence="3">cv. AL8/78</strain>
    </source>
</reference>
<keyword evidence="2" id="KW-0732">Signal</keyword>
<evidence type="ECO:0000256" key="1">
    <source>
        <dbReference type="SAM" id="MobiDB-lite"/>
    </source>
</evidence>
<reference evidence="3" key="3">
    <citation type="journal article" date="2017" name="Nature">
        <title>Genome sequence of the progenitor of the wheat D genome Aegilops tauschii.</title>
        <authorList>
            <person name="Luo M.C."/>
            <person name="Gu Y.Q."/>
            <person name="Puiu D."/>
            <person name="Wang H."/>
            <person name="Twardziok S.O."/>
            <person name="Deal K.R."/>
            <person name="Huo N."/>
            <person name="Zhu T."/>
            <person name="Wang L."/>
            <person name="Wang Y."/>
            <person name="McGuire P.E."/>
            <person name="Liu S."/>
            <person name="Long H."/>
            <person name="Ramasamy R.K."/>
            <person name="Rodriguez J.C."/>
            <person name="Van S.L."/>
            <person name="Yuan L."/>
            <person name="Wang Z."/>
            <person name="Xia Z."/>
            <person name="Xiao L."/>
            <person name="Anderson O.D."/>
            <person name="Ouyang S."/>
            <person name="Liang Y."/>
            <person name="Zimin A.V."/>
            <person name="Pertea G."/>
            <person name="Qi P."/>
            <person name="Bennetzen J.L."/>
            <person name="Dai X."/>
            <person name="Dawson M.W."/>
            <person name="Muller H.G."/>
            <person name="Kugler K."/>
            <person name="Rivarola-Duarte L."/>
            <person name="Spannagl M."/>
            <person name="Mayer K.F.X."/>
            <person name="Lu F.H."/>
            <person name="Bevan M.W."/>
            <person name="Leroy P."/>
            <person name="Li P."/>
            <person name="You F.M."/>
            <person name="Sun Q."/>
            <person name="Liu Z."/>
            <person name="Lyons E."/>
            <person name="Wicker T."/>
            <person name="Salzberg S.L."/>
            <person name="Devos K.M."/>
            <person name="Dvorak J."/>
        </authorList>
    </citation>
    <scope>NUCLEOTIDE SEQUENCE [LARGE SCALE GENOMIC DNA]</scope>
    <source>
        <strain evidence="3">cv. AL8/78</strain>
    </source>
</reference>
<reference evidence="3" key="4">
    <citation type="submission" date="2019-03" db="UniProtKB">
        <authorList>
            <consortium name="EnsemblPlants"/>
        </authorList>
    </citation>
    <scope>IDENTIFICATION</scope>
</reference>
<feature type="chain" id="PRO_5019334486" description="Secreted protein" evidence="2">
    <location>
        <begin position="21"/>
        <end position="99"/>
    </location>
</feature>
<accession>A0A453HH22</accession>
<reference evidence="4" key="1">
    <citation type="journal article" date="2014" name="Science">
        <title>Ancient hybridizations among the ancestral genomes of bread wheat.</title>
        <authorList>
            <consortium name="International Wheat Genome Sequencing Consortium,"/>
            <person name="Marcussen T."/>
            <person name="Sandve S.R."/>
            <person name="Heier L."/>
            <person name="Spannagl M."/>
            <person name="Pfeifer M."/>
            <person name="Jakobsen K.S."/>
            <person name="Wulff B.B."/>
            <person name="Steuernagel B."/>
            <person name="Mayer K.F."/>
            <person name="Olsen O.A."/>
        </authorList>
    </citation>
    <scope>NUCLEOTIDE SEQUENCE [LARGE SCALE GENOMIC DNA]</scope>
    <source>
        <strain evidence="4">cv. AL8/78</strain>
    </source>
</reference>
<feature type="region of interest" description="Disordered" evidence="1">
    <location>
        <begin position="80"/>
        <end position="99"/>
    </location>
</feature>
<protein>
    <recommendedName>
        <fullName evidence="5">Secreted protein</fullName>
    </recommendedName>
</protein>
<organism evidence="3 4">
    <name type="scientific">Aegilops tauschii subsp. strangulata</name>
    <name type="common">Goatgrass</name>
    <dbReference type="NCBI Taxonomy" id="200361"/>
    <lineage>
        <taxon>Eukaryota</taxon>
        <taxon>Viridiplantae</taxon>
        <taxon>Streptophyta</taxon>
        <taxon>Embryophyta</taxon>
        <taxon>Tracheophyta</taxon>
        <taxon>Spermatophyta</taxon>
        <taxon>Magnoliopsida</taxon>
        <taxon>Liliopsida</taxon>
        <taxon>Poales</taxon>
        <taxon>Poaceae</taxon>
        <taxon>BOP clade</taxon>
        <taxon>Pooideae</taxon>
        <taxon>Triticodae</taxon>
        <taxon>Triticeae</taxon>
        <taxon>Triticinae</taxon>
        <taxon>Aegilops</taxon>
    </lineage>
</organism>
<evidence type="ECO:0000313" key="4">
    <source>
        <dbReference type="Proteomes" id="UP000015105"/>
    </source>
</evidence>
<evidence type="ECO:0000313" key="3">
    <source>
        <dbReference type="EnsemblPlants" id="AET4Gv20184300.3"/>
    </source>
</evidence>
<reference evidence="4" key="2">
    <citation type="journal article" date="2017" name="Nat. Plants">
        <title>The Aegilops tauschii genome reveals multiple impacts of transposons.</title>
        <authorList>
            <person name="Zhao G."/>
            <person name="Zou C."/>
            <person name="Li K."/>
            <person name="Wang K."/>
            <person name="Li T."/>
            <person name="Gao L."/>
            <person name="Zhang X."/>
            <person name="Wang H."/>
            <person name="Yang Z."/>
            <person name="Liu X."/>
            <person name="Jiang W."/>
            <person name="Mao L."/>
            <person name="Kong X."/>
            <person name="Jiao Y."/>
            <person name="Jia J."/>
        </authorList>
    </citation>
    <scope>NUCLEOTIDE SEQUENCE [LARGE SCALE GENOMIC DNA]</scope>
    <source>
        <strain evidence="4">cv. AL8/78</strain>
    </source>
</reference>
<evidence type="ECO:0000256" key="2">
    <source>
        <dbReference type="SAM" id="SignalP"/>
    </source>
</evidence>
<sequence length="99" mass="11018">GRCSLQLHLLSLARLALLLTQHTPSITLRSTLGFFPDSASKASARHTHYLLFPLHQSISPSLTHISFPFRYYLHRGRASTRRKQPSLALPSAQAPFASP</sequence>
<feature type="signal peptide" evidence="2">
    <location>
        <begin position="1"/>
        <end position="20"/>
    </location>
</feature>
<keyword evidence="4" id="KW-1185">Reference proteome</keyword>
<evidence type="ECO:0008006" key="5">
    <source>
        <dbReference type="Google" id="ProtNLM"/>
    </source>
</evidence>
<dbReference type="EnsemblPlants" id="AET4Gv20184300.3">
    <property type="protein sequence ID" value="AET4Gv20184300.3"/>
    <property type="gene ID" value="AET4Gv20184300"/>
</dbReference>
<dbReference type="Proteomes" id="UP000015105">
    <property type="component" value="Chromosome 4D"/>
</dbReference>
<name>A0A453HH22_AEGTS</name>
<dbReference type="Gramene" id="AET4Gv20184300.3">
    <property type="protein sequence ID" value="AET4Gv20184300.3"/>
    <property type="gene ID" value="AET4Gv20184300"/>
</dbReference>
<dbReference type="AlphaFoldDB" id="A0A453HH22"/>